<accession>A0ABQ6CB75</accession>
<keyword evidence="2" id="KW-0560">Oxidoreductase</keyword>
<reference evidence="5" key="1">
    <citation type="journal article" date="2019" name="Int. J. Syst. Evol. Microbiol.">
        <title>The Global Catalogue of Microorganisms (GCM) 10K type strain sequencing project: providing services to taxonomists for standard genome sequencing and annotation.</title>
        <authorList>
            <consortium name="The Broad Institute Genomics Platform"/>
            <consortium name="The Broad Institute Genome Sequencing Center for Infectious Disease"/>
            <person name="Wu L."/>
            <person name="Ma J."/>
        </authorList>
    </citation>
    <scope>NUCLEOTIDE SEQUENCE [LARGE SCALE GENOMIC DNA]</scope>
    <source>
        <strain evidence="5">NBRC 101365</strain>
    </source>
</reference>
<dbReference type="PANTHER" id="PTHR43115">
    <property type="entry name" value="DEHYDROGENASE/REDUCTASE SDR FAMILY MEMBER 11"/>
    <property type="match status" value="1"/>
</dbReference>
<evidence type="ECO:0000256" key="3">
    <source>
        <dbReference type="RuleBase" id="RU000363"/>
    </source>
</evidence>
<dbReference type="SUPFAM" id="SSF51735">
    <property type="entry name" value="NAD(P)-binding Rossmann-fold domains"/>
    <property type="match status" value="1"/>
</dbReference>
<dbReference type="Gene3D" id="3.40.50.720">
    <property type="entry name" value="NAD(P)-binding Rossmann-like Domain"/>
    <property type="match status" value="1"/>
</dbReference>
<protein>
    <submittedName>
        <fullName evidence="4">Oxidoreductase</fullName>
    </submittedName>
</protein>
<dbReference type="InterPro" id="IPR002347">
    <property type="entry name" value="SDR_fam"/>
</dbReference>
<comment type="caution">
    <text evidence="4">The sequence shown here is derived from an EMBL/GenBank/DDBJ whole genome shotgun (WGS) entry which is preliminary data.</text>
</comment>
<proteinExistence type="inferred from homology"/>
<name>A0ABQ6CB75_9HYPH</name>
<evidence type="ECO:0000256" key="2">
    <source>
        <dbReference type="ARBA" id="ARBA00023002"/>
    </source>
</evidence>
<dbReference type="InterPro" id="IPR036291">
    <property type="entry name" value="NAD(P)-bd_dom_sf"/>
</dbReference>
<keyword evidence="5" id="KW-1185">Reference proteome</keyword>
<evidence type="ECO:0000313" key="5">
    <source>
        <dbReference type="Proteomes" id="UP001156882"/>
    </source>
</evidence>
<dbReference type="PROSITE" id="PS00061">
    <property type="entry name" value="ADH_SHORT"/>
    <property type="match status" value="1"/>
</dbReference>
<dbReference type="CDD" id="cd05233">
    <property type="entry name" value="SDR_c"/>
    <property type="match status" value="1"/>
</dbReference>
<dbReference type="PANTHER" id="PTHR43115:SF4">
    <property type="entry name" value="DEHYDROGENASE_REDUCTASE SDR FAMILY MEMBER 11"/>
    <property type="match status" value="1"/>
</dbReference>
<evidence type="ECO:0000313" key="4">
    <source>
        <dbReference type="EMBL" id="GLS17636.1"/>
    </source>
</evidence>
<evidence type="ECO:0000256" key="1">
    <source>
        <dbReference type="ARBA" id="ARBA00006484"/>
    </source>
</evidence>
<dbReference type="RefSeq" id="WP_284310445.1">
    <property type="nucleotide sequence ID" value="NZ_BSPC01000005.1"/>
</dbReference>
<dbReference type="EMBL" id="BSPC01000005">
    <property type="protein sequence ID" value="GLS17636.1"/>
    <property type="molecule type" value="Genomic_DNA"/>
</dbReference>
<dbReference type="PRINTS" id="PR00081">
    <property type="entry name" value="GDHRDH"/>
</dbReference>
<dbReference type="Proteomes" id="UP001156882">
    <property type="component" value="Unassembled WGS sequence"/>
</dbReference>
<organism evidence="4 5">
    <name type="scientific">Labrys miyagiensis</name>
    <dbReference type="NCBI Taxonomy" id="346912"/>
    <lineage>
        <taxon>Bacteria</taxon>
        <taxon>Pseudomonadati</taxon>
        <taxon>Pseudomonadota</taxon>
        <taxon>Alphaproteobacteria</taxon>
        <taxon>Hyphomicrobiales</taxon>
        <taxon>Xanthobacteraceae</taxon>
        <taxon>Labrys</taxon>
    </lineage>
</organism>
<dbReference type="PRINTS" id="PR00080">
    <property type="entry name" value="SDRFAMILY"/>
</dbReference>
<comment type="similarity">
    <text evidence="1 3">Belongs to the short-chain dehydrogenases/reductases (SDR) family.</text>
</comment>
<sequence>MAKKPLAMITGAGTGIGKATAQAFAKAGYPLLLMARRQAPLEDLGLPDSVCLSVDVRDREAVVAAIKTGEAAHGPVDCLINNAGIAALSKLDEQDPSEWRELIDINCIGVLNCMHSLMPAMKGRRHGTIINISSIAGRKSYPYHDVYGGTKFFVHAITEGARRSMAPHDVRVIVVSPGLTESDIVGTMHNEAAREFWQAGKDQVGSIGPEAVADTVLFAYQMPQNVILQELTITPTRQEY</sequence>
<dbReference type="Pfam" id="PF00106">
    <property type="entry name" value="adh_short"/>
    <property type="match status" value="1"/>
</dbReference>
<dbReference type="InterPro" id="IPR020904">
    <property type="entry name" value="Sc_DH/Rdtase_CS"/>
</dbReference>
<gene>
    <name evidence="4" type="ORF">GCM10007874_06510</name>
</gene>